<dbReference type="Pfam" id="PF05903">
    <property type="entry name" value="Peptidase_C97"/>
    <property type="match status" value="1"/>
</dbReference>
<evidence type="ECO:0000256" key="3">
    <source>
        <dbReference type="ARBA" id="ARBA00022801"/>
    </source>
</evidence>
<evidence type="ECO:0000313" key="8">
    <source>
        <dbReference type="Proteomes" id="UP000799766"/>
    </source>
</evidence>
<evidence type="ECO:0000259" key="6">
    <source>
        <dbReference type="PROSITE" id="PS51858"/>
    </source>
</evidence>
<reference evidence="7" key="1">
    <citation type="journal article" date="2020" name="Stud. Mycol.">
        <title>101 Dothideomycetes genomes: a test case for predicting lifestyles and emergence of pathogens.</title>
        <authorList>
            <person name="Haridas S."/>
            <person name="Albert R."/>
            <person name="Binder M."/>
            <person name="Bloem J."/>
            <person name="Labutti K."/>
            <person name="Salamov A."/>
            <person name="Andreopoulos B."/>
            <person name="Baker S."/>
            <person name="Barry K."/>
            <person name="Bills G."/>
            <person name="Bluhm B."/>
            <person name="Cannon C."/>
            <person name="Castanera R."/>
            <person name="Culley D."/>
            <person name="Daum C."/>
            <person name="Ezra D."/>
            <person name="Gonzalez J."/>
            <person name="Henrissat B."/>
            <person name="Kuo A."/>
            <person name="Liang C."/>
            <person name="Lipzen A."/>
            <person name="Lutzoni F."/>
            <person name="Magnuson J."/>
            <person name="Mondo S."/>
            <person name="Nolan M."/>
            <person name="Ohm R."/>
            <person name="Pangilinan J."/>
            <person name="Park H.-J."/>
            <person name="Ramirez L."/>
            <person name="Alfaro M."/>
            <person name="Sun H."/>
            <person name="Tritt A."/>
            <person name="Yoshinaga Y."/>
            <person name="Zwiers L.-H."/>
            <person name="Turgeon B."/>
            <person name="Goodwin S."/>
            <person name="Spatafora J."/>
            <person name="Crous P."/>
            <person name="Grigoriev I."/>
        </authorList>
    </citation>
    <scope>NUCLEOTIDE SEQUENCE</scope>
    <source>
        <strain evidence="7">ATCC 16933</strain>
    </source>
</reference>
<comment type="similarity">
    <text evidence="1">Belongs to the DeSI family.</text>
</comment>
<keyword evidence="3" id="KW-0378">Hydrolase</keyword>
<dbReference type="InterPro" id="IPR036249">
    <property type="entry name" value="Thioredoxin-like_sf"/>
</dbReference>
<dbReference type="Pfam" id="PF08324">
    <property type="entry name" value="PUL"/>
    <property type="match status" value="1"/>
</dbReference>
<dbReference type="CDD" id="cd02947">
    <property type="entry name" value="TRX_family"/>
    <property type="match status" value="1"/>
</dbReference>
<keyword evidence="2" id="KW-0645">Protease</keyword>
<dbReference type="Gene3D" id="3.90.1720.30">
    <property type="entry name" value="PPPDE domains"/>
    <property type="match status" value="1"/>
</dbReference>
<protein>
    <submittedName>
        <fullName evidence="7">PPPDE putative peptidase domain-containing protein</fullName>
    </submittedName>
</protein>
<dbReference type="Proteomes" id="UP000799766">
    <property type="component" value="Unassembled WGS sequence"/>
</dbReference>
<dbReference type="InterPro" id="IPR013766">
    <property type="entry name" value="Thioredoxin_domain"/>
</dbReference>
<dbReference type="Gene3D" id="3.40.30.10">
    <property type="entry name" value="Glutaredoxin"/>
    <property type="match status" value="1"/>
</dbReference>
<feature type="domain" description="PPPDE" evidence="6">
    <location>
        <begin position="1"/>
        <end position="141"/>
    </location>
</feature>
<gene>
    <name evidence="7" type="ORF">BDY21DRAFT_311837</name>
</gene>
<evidence type="ECO:0000259" key="5">
    <source>
        <dbReference type="PROSITE" id="PS51396"/>
    </source>
</evidence>
<dbReference type="PROSITE" id="PS51858">
    <property type="entry name" value="PPPDE"/>
    <property type="match status" value="1"/>
</dbReference>
<dbReference type="EMBL" id="MU001706">
    <property type="protein sequence ID" value="KAF2452608.1"/>
    <property type="molecule type" value="Genomic_DNA"/>
</dbReference>
<dbReference type="OrthoDB" id="21221at2759"/>
<dbReference type="InterPro" id="IPR017937">
    <property type="entry name" value="Thioredoxin_CS"/>
</dbReference>
<dbReference type="InterPro" id="IPR008580">
    <property type="entry name" value="PPPDE_dom"/>
</dbReference>
<dbReference type="PROSITE" id="PS00194">
    <property type="entry name" value="THIOREDOXIN_1"/>
    <property type="match status" value="1"/>
</dbReference>
<evidence type="ECO:0000256" key="1">
    <source>
        <dbReference type="ARBA" id="ARBA00008140"/>
    </source>
</evidence>
<evidence type="ECO:0000259" key="4">
    <source>
        <dbReference type="PROSITE" id="PS51352"/>
    </source>
</evidence>
<dbReference type="Gene3D" id="1.25.10.10">
    <property type="entry name" value="Leucine-rich Repeat Variant"/>
    <property type="match status" value="1"/>
</dbReference>
<dbReference type="Pfam" id="PF00085">
    <property type="entry name" value="Thioredoxin"/>
    <property type="match status" value="1"/>
</dbReference>
<feature type="domain" description="Thioredoxin" evidence="4">
    <location>
        <begin position="144"/>
        <end position="290"/>
    </location>
</feature>
<dbReference type="PANTHER" id="PTHR12378">
    <property type="entry name" value="DESUMOYLATING ISOPEPTIDASE"/>
    <property type="match status" value="1"/>
</dbReference>
<dbReference type="InterPro" id="IPR013535">
    <property type="entry name" value="PUL_dom"/>
</dbReference>
<dbReference type="PROSITE" id="PS51396">
    <property type="entry name" value="PUL"/>
    <property type="match status" value="1"/>
</dbReference>
<proteinExistence type="inferred from homology"/>
<sequence length="600" mass="65559">MEAQLYVYDLSMGMARQFSEQFLGTRIDAVYHTSIVLGGIEYFFGRGIQTCPAGATHHGRPMEILPLGKTEIPHEIILEYLDSLKQIYTAESYDLFLHNCNNFSNDFAMFLVGCGIPEHITSLPQTVLNTPFGQMLRPILDQQMRSITQAPTSMSSGLPYATGEVHNVTTLNAVERLLSSAKNSCAILFFTSSTCAPCKIMYPAYDRLAAEGEGKCVLIKVDINAGGYEAASKYNVRATPTFIAFLRGAVHDRWSGADEGRLRTNFTTLLNLAYPPHPHRLLELPNFLGVSLRPVTFAKVPPLEKVLGKLGEHAKDAAVASIAEFIRAREANKDHLQEAPLPDLTAFAAFLRASTTEIPVENRFAAYDLLRLALLDARVAGFFVEETHASPATTTSSASGGPTTTAPTLVHLISHTNRLPIETTPYALRLVTLHVACNLFATPLSQRVACTSEALAHELVDLLGASLNDTTHTTTRAAAAGLAFNFAAANHRARMEKGEELLGERTLFQLVTAVLHPLMEDVNKTGSESGASGTSKEVIRGMSLALGLMVYCLDENEQDDGTQVRDVVLMHADRKMLMERGEDMKDEVVKDVGKLLMKGF</sequence>
<keyword evidence="8" id="KW-1185">Reference proteome</keyword>
<evidence type="ECO:0000313" key="7">
    <source>
        <dbReference type="EMBL" id="KAF2452608.1"/>
    </source>
</evidence>
<dbReference type="AlphaFoldDB" id="A0A6A6NLR5"/>
<dbReference type="PROSITE" id="PS51352">
    <property type="entry name" value="THIOREDOXIN_2"/>
    <property type="match status" value="1"/>
</dbReference>
<name>A0A6A6NLR5_9PEZI</name>
<dbReference type="SUPFAM" id="SSF52833">
    <property type="entry name" value="Thioredoxin-like"/>
    <property type="match status" value="1"/>
</dbReference>
<dbReference type="InterPro" id="IPR042266">
    <property type="entry name" value="PPPDE_sf"/>
</dbReference>
<evidence type="ECO:0000256" key="2">
    <source>
        <dbReference type="ARBA" id="ARBA00022670"/>
    </source>
</evidence>
<organism evidence="7 8">
    <name type="scientific">Lineolata rhizophorae</name>
    <dbReference type="NCBI Taxonomy" id="578093"/>
    <lineage>
        <taxon>Eukaryota</taxon>
        <taxon>Fungi</taxon>
        <taxon>Dikarya</taxon>
        <taxon>Ascomycota</taxon>
        <taxon>Pezizomycotina</taxon>
        <taxon>Dothideomycetes</taxon>
        <taxon>Dothideomycetes incertae sedis</taxon>
        <taxon>Lineolatales</taxon>
        <taxon>Lineolataceae</taxon>
        <taxon>Lineolata</taxon>
    </lineage>
</organism>
<dbReference type="GO" id="GO:0008233">
    <property type="term" value="F:peptidase activity"/>
    <property type="evidence" value="ECO:0007669"/>
    <property type="project" value="UniProtKB-KW"/>
</dbReference>
<dbReference type="PANTHER" id="PTHR12378:SF7">
    <property type="entry name" value="DESUMOYLATING ISOPEPTIDASE 1"/>
    <property type="match status" value="1"/>
</dbReference>
<dbReference type="GO" id="GO:0070646">
    <property type="term" value="P:protein modification by small protein removal"/>
    <property type="evidence" value="ECO:0007669"/>
    <property type="project" value="TreeGrafter"/>
</dbReference>
<feature type="domain" description="PUL" evidence="5">
    <location>
        <begin position="272"/>
        <end position="595"/>
    </location>
</feature>
<accession>A0A6A6NLR5</accession>
<dbReference type="InterPro" id="IPR011989">
    <property type="entry name" value="ARM-like"/>
</dbReference>
<dbReference type="GO" id="GO:0006508">
    <property type="term" value="P:proteolysis"/>
    <property type="evidence" value="ECO:0007669"/>
    <property type="project" value="UniProtKB-KW"/>
</dbReference>
<dbReference type="SMART" id="SM01179">
    <property type="entry name" value="DUF862"/>
    <property type="match status" value="1"/>
</dbReference>